<keyword evidence="3" id="KW-0808">Transferase</keyword>
<proteinExistence type="predicted"/>
<keyword evidence="2" id="KW-1185">Reference proteome</keyword>
<evidence type="ECO:0000313" key="3">
    <source>
        <dbReference type="RefSeq" id="XP_017780046.1"/>
    </source>
</evidence>
<dbReference type="InterPro" id="IPR008271">
    <property type="entry name" value="Ser/Thr_kinase_AS"/>
</dbReference>
<dbReference type="PROSITE" id="PS50011">
    <property type="entry name" value="PROTEIN_KINASE_DOM"/>
    <property type="match status" value="1"/>
</dbReference>
<evidence type="ECO:0000313" key="2">
    <source>
        <dbReference type="Proteomes" id="UP000695000"/>
    </source>
</evidence>
<accession>A0ABM1MZP6</accession>
<sequence>MDENVTPIKKIIADKRKLLKLSIPPSPMMTKLGFGTGVIVYKMERSPVKHTAQSPWALKKVTKKDNPELNCRLKKEAALLRRLSHPNIVGYRGFVDTSSGYNYLAMEECSTSLGDLIEIRRDDDMGPFCSSNIWKVATDISNALNYLHNDVQILHADLKSYNVLVKGDFEICKLCDFGVSLELLPDGSLDDSKLEKDFEFPGTLSWSAPEVLGLDQIVTSKVDIYAFGLILWEAMSLEVPVLDESNDVSSFGELDSSQESSILDTSYIVRQRPNLPDYEFGKDYNVIIEMFYFCTEVDFQKRPNATQLCAIIKDSERGN</sequence>
<name>A0ABM1MZP6_NICVS</name>
<dbReference type="GO" id="GO:0016301">
    <property type="term" value="F:kinase activity"/>
    <property type="evidence" value="ECO:0007669"/>
    <property type="project" value="UniProtKB-KW"/>
</dbReference>
<dbReference type="SMART" id="SM00220">
    <property type="entry name" value="S_TKc"/>
    <property type="match status" value="1"/>
</dbReference>
<gene>
    <name evidence="3" type="primary">LOC108565218</name>
</gene>
<dbReference type="Proteomes" id="UP000695000">
    <property type="component" value="Unplaced"/>
</dbReference>
<dbReference type="InterPro" id="IPR051681">
    <property type="entry name" value="Ser/Thr_Kinases-Pseudokinases"/>
</dbReference>
<protein>
    <submittedName>
        <fullName evidence="3">Lymphokine-activated killer T-cell-originated protein kinase</fullName>
    </submittedName>
</protein>
<dbReference type="PROSITE" id="PS00108">
    <property type="entry name" value="PROTEIN_KINASE_ST"/>
    <property type="match status" value="1"/>
</dbReference>
<reference evidence="3" key="1">
    <citation type="submission" date="2025-08" db="UniProtKB">
        <authorList>
            <consortium name="RefSeq"/>
        </authorList>
    </citation>
    <scope>IDENTIFICATION</scope>
    <source>
        <tissue evidence="3">Whole Larva</tissue>
    </source>
</reference>
<dbReference type="RefSeq" id="XP_017780046.1">
    <property type="nucleotide sequence ID" value="XM_017924557.1"/>
</dbReference>
<dbReference type="Gene3D" id="1.10.510.10">
    <property type="entry name" value="Transferase(Phosphotransferase) domain 1"/>
    <property type="match status" value="1"/>
</dbReference>
<dbReference type="GeneID" id="108565218"/>
<feature type="domain" description="Protein kinase" evidence="1">
    <location>
        <begin position="26"/>
        <end position="319"/>
    </location>
</feature>
<dbReference type="SUPFAM" id="SSF56112">
    <property type="entry name" value="Protein kinase-like (PK-like)"/>
    <property type="match status" value="1"/>
</dbReference>
<keyword evidence="3" id="KW-0418">Kinase</keyword>
<dbReference type="PANTHER" id="PTHR44329">
    <property type="entry name" value="SERINE/THREONINE-PROTEIN KINASE TNNI3K-RELATED"/>
    <property type="match status" value="1"/>
</dbReference>
<evidence type="ECO:0000259" key="1">
    <source>
        <dbReference type="PROSITE" id="PS50011"/>
    </source>
</evidence>
<dbReference type="Pfam" id="PF00069">
    <property type="entry name" value="Pkinase"/>
    <property type="match status" value="1"/>
</dbReference>
<dbReference type="InterPro" id="IPR011009">
    <property type="entry name" value="Kinase-like_dom_sf"/>
</dbReference>
<dbReference type="InterPro" id="IPR000719">
    <property type="entry name" value="Prot_kinase_dom"/>
</dbReference>
<organism evidence="2 3">
    <name type="scientific">Nicrophorus vespilloides</name>
    <name type="common">Boreal carrion beetle</name>
    <dbReference type="NCBI Taxonomy" id="110193"/>
    <lineage>
        <taxon>Eukaryota</taxon>
        <taxon>Metazoa</taxon>
        <taxon>Ecdysozoa</taxon>
        <taxon>Arthropoda</taxon>
        <taxon>Hexapoda</taxon>
        <taxon>Insecta</taxon>
        <taxon>Pterygota</taxon>
        <taxon>Neoptera</taxon>
        <taxon>Endopterygota</taxon>
        <taxon>Coleoptera</taxon>
        <taxon>Polyphaga</taxon>
        <taxon>Staphyliniformia</taxon>
        <taxon>Silphidae</taxon>
        <taxon>Nicrophorinae</taxon>
        <taxon>Nicrophorus</taxon>
    </lineage>
</organism>